<dbReference type="InterPro" id="IPR038461">
    <property type="entry name" value="Schlafen_AlbA_2_dom_sf"/>
</dbReference>
<proteinExistence type="predicted"/>
<dbReference type="Gene3D" id="6.10.10.130">
    <property type="match status" value="1"/>
</dbReference>
<evidence type="ECO:0000313" key="3">
    <source>
        <dbReference type="EMBL" id="MFD2421176.1"/>
    </source>
</evidence>
<dbReference type="Gene3D" id="3.30.565.60">
    <property type="match status" value="1"/>
</dbReference>
<keyword evidence="4" id="KW-1185">Reference proteome</keyword>
<dbReference type="InterPro" id="IPR038475">
    <property type="entry name" value="RecG_C_sf"/>
</dbReference>
<comment type="caution">
    <text evidence="3">The sequence shown here is derived from an EMBL/GenBank/DDBJ whole genome shotgun (WGS) entry which is preliminary data.</text>
</comment>
<reference evidence="4" key="1">
    <citation type="journal article" date="2019" name="Int. J. Syst. Evol. Microbiol.">
        <title>The Global Catalogue of Microorganisms (GCM) 10K type strain sequencing project: providing services to taxonomists for standard genome sequencing and annotation.</title>
        <authorList>
            <consortium name="The Broad Institute Genomics Platform"/>
            <consortium name="The Broad Institute Genome Sequencing Center for Infectious Disease"/>
            <person name="Wu L."/>
            <person name="Ma J."/>
        </authorList>
    </citation>
    <scope>NUCLEOTIDE SEQUENCE [LARGE SCALE GENOMIC DNA]</scope>
    <source>
        <strain evidence="4">CGMCC 4.7645</strain>
    </source>
</reference>
<dbReference type="PANTHER" id="PTHR30595:SF6">
    <property type="entry name" value="SCHLAFEN ALBA-2 DOMAIN-CONTAINING PROTEIN"/>
    <property type="match status" value="1"/>
</dbReference>
<dbReference type="Gene3D" id="3.30.950.30">
    <property type="entry name" value="Schlafen, AAA domain"/>
    <property type="match status" value="1"/>
</dbReference>
<dbReference type="Pfam" id="PF13749">
    <property type="entry name" value="HATPase_c_4"/>
    <property type="match status" value="1"/>
</dbReference>
<feature type="compositionally biased region" description="Basic residues" evidence="1">
    <location>
        <begin position="566"/>
        <end position="576"/>
    </location>
</feature>
<sequence>MATVLAELEAVLAGRTASKVESEKLDFKEQKPNQKEACNDLAEAAVCFANGAGGTIVVGVVGNKAGHEAFVGCDLDAAFLRSRIHQLTNPGLLVDVEVVTFAEKRLLELRVPEGLEVYSTTKGCTYQRINTDCIPMRPTDVARLTEERRGIDWSAGSSGRAVDEVDPLALRYIRRLLAGSADRTRQRYADFSELDLLRILKAVADDGCLTRSGEILFCGPGANSPADLVVYQHKRTQSGEVDTIVQLSGPAVTAFEELVQLIRTRQGITPVTLPDGQQLHIEDYPSAAVREALANAFIHGDWRLRVPIQVEHSPQYLRIDSPGPLVSGITINNILTHGSRARFPALATGFRILGLAEEVGQGVDRMYREMIRSGRDIPIIAEDSFRVSVLFRGQPPKVRITKFLATLPPSEQNDTDTLLIVRHLCEKKTVKADVIATEIQRSNEEAQAALLRLSTDPVNILEPTRATMNRRHPSYRLRAEVITQLGSAVAYHSRATDDIDKKIIDHINDYGEINNRTIQRLFDVDVYAARDILRDLVGREMISRSSAQKRGTAVKYSAGPKFPDSKRRKKRSSRSK</sequence>
<accession>A0ABW5G8D3</accession>
<protein>
    <submittedName>
        <fullName evidence="3">RNA-binding domain-containing protein</fullName>
    </submittedName>
</protein>
<name>A0ABW5G8D3_9PSEU</name>
<evidence type="ECO:0000259" key="2">
    <source>
        <dbReference type="Pfam" id="PF04326"/>
    </source>
</evidence>
<feature type="domain" description="Schlafen AlbA-2" evidence="2">
    <location>
        <begin position="21"/>
        <end position="136"/>
    </location>
</feature>
<dbReference type="InterPro" id="IPR007421">
    <property type="entry name" value="Schlafen_AlbA_2_dom"/>
</dbReference>
<dbReference type="Proteomes" id="UP001597417">
    <property type="component" value="Unassembled WGS sequence"/>
</dbReference>
<evidence type="ECO:0000313" key="4">
    <source>
        <dbReference type="Proteomes" id="UP001597417"/>
    </source>
</evidence>
<dbReference type="PANTHER" id="PTHR30595">
    <property type="entry name" value="GLPR-RELATED TRANSCRIPTIONAL REPRESSOR"/>
    <property type="match status" value="1"/>
</dbReference>
<gene>
    <name evidence="3" type="ORF">ACFSXZ_33085</name>
</gene>
<feature type="region of interest" description="Disordered" evidence="1">
    <location>
        <begin position="545"/>
        <end position="576"/>
    </location>
</feature>
<evidence type="ECO:0000256" key="1">
    <source>
        <dbReference type="SAM" id="MobiDB-lite"/>
    </source>
</evidence>
<dbReference type="Pfam" id="PF04326">
    <property type="entry name" value="SLFN_AlbA_2"/>
    <property type="match status" value="1"/>
</dbReference>
<organism evidence="3 4">
    <name type="scientific">Amycolatopsis pigmentata</name>
    <dbReference type="NCBI Taxonomy" id="450801"/>
    <lineage>
        <taxon>Bacteria</taxon>
        <taxon>Bacillati</taxon>
        <taxon>Actinomycetota</taxon>
        <taxon>Actinomycetes</taxon>
        <taxon>Pseudonocardiales</taxon>
        <taxon>Pseudonocardiaceae</taxon>
        <taxon>Amycolatopsis</taxon>
    </lineage>
</organism>
<dbReference type="RefSeq" id="WP_378269617.1">
    <property type="nucleotide sequence ID" value="NZ_JBHUKR010000021.1"/>
</dbReference>
<dbReference type="EMBL" id="JBHUKR010000021">
    <property type="protein sequence ID" value="MFD2421176.1"/>
    <property type="molecule type" value="Genomic_DNA"/>
</dbReference>